<dbReference type="SUPFAM" id="SSF46689">
    <property type="entry name" value="Homeodomain-like"/>
    <property type="match status" value="1"/>
</dbReference>
<dbReference type="GO" id="GO:0003677">
    <property type="term" value="F:DNA binding"/>
    <property type="evidence" value="ECO:0007669"/>
    <property type="project" value="UniProtKB-KW"/>
</dbReference>
<dbReference type="PANTHER" id="PTHR47999:SF40">
    <property type="entry name" value="MYB FAMILY TRANSCRIPTION FACTOR ODORANT-D1"/>
    <property type="match status" value="1"/>
</dbReference>
<feature type="region of interest" description="Disordered" evidence="4">
    <location>
        <begin position="150"/>
        <end position="271"/>
    </location>
</feature>
<dbReference type="PANTHER" id="PTHR47999">
    <property type="entry name" value="TRANSCRIPTION FACTOR MYB8-RELATED-RELATED"/>
    <property type="match status" value="1"/>
</dbReference>
<dbReference type="Pfam" id="PF00249">
    <property type="entry name" value="Myb_DNA-binding"/>
    <property type="match status" value="1"/>
</dbReference>
<reference evidence="6" key="3">
    <citation type="journal article" date="2017" name="Nature">
        <title>Genome sequence of the progenitor of the wheat D genome Aegilops tauschii.</title>
        <authorList>
            <person name="Luo M.C."/>
            <person name="Gu Y.Q."/>
            <person name="Puiu D."/>
            <person name="Wang H."/>
            <person name="Twardziok S.O."/>
            <person name="Deal K.R."/>
            <person name="Huo N."/>
            <person name="Zhu T."/>
            <person name="Wang L."/>
            <person name="Wang Y."/>
            <person name="McGuire P.E."/>
            <person name="Liu S."/>
            <person name="Long H."/>
            <person name="Ramasamy R.K."/>
            <person name="Rodriguez J.C."/>
            <person name="Van S.L."/>
            <person name="Yuan L."/>
            <person name="Wang Z."/>
            <person name="Xia Z."/>
            <person name="Xiao L."/>
            <person name="Anderson O.D."/>
            <person name="Ouyang S."/>
            <person name="Liang Y."/>
            <person name="Zimin A.V."/>
            <person name="Pertea G."/>
            <person name="Qi P."/>
            <person name="Bennetzen J.L."/>
            <person name="Dai X."/>
            <person name="Dawson M.W."/>
            <person name="Muller H.G."/>
            <person name="Kugler K."/>
            <person name="Rivarola-Duarte L."/>
            <person name="Spannagl M."/>
            <person name="Mayer K.F.X."/>
            <person name="Lu F.H."/>
            <person name="Bevan M.W."/>
            <person name="Leroy P."/>
            <person name="Li P."/>
            <person name="You F.M."/>
            <person name="Sun Q."/>
            <person name="Liu Z."/>
            <person name="Lyons E."/>
            <person name="Wicker T."/>
            <person name="Salzberg S.L."/>
            <person name="Devos K.M."/>
            <person name="Dvorak J."/>
        </authorList>
    </citation>
    <scope>NUCLEOTIDE SEQUENCE [LARGE SCALE GENOMIC DNA]</scope>
    <source>
        <strain evidence="6">cv. AL8/78</strain>
    </source>
</reference>
<keyword evidence="2" id="KW-0238">DNA-binding</keyword>
<feature type="compositionally biased region" description="Low complexity" evidence="4">
    <location>
        <begin position="261"/>
        <end position="271"/>
    </location>
</feature>
<dbReference type="Gene3D" id="1.10.10.60">
    <property type="entry name" value="Homeodomain-like"/>
    <property type="match status" value="1"/>
</dbReference>
<evidence type="ECO:0000256" key="1">
    <source>
        <dbReference type="ARBA" id="ARBA00004123"/>
    </source>
</evidence>
<evidence type="ECO:0000256" key="2">
    <source>
        <dbReference type="ARBA" id="ARBA00023125"/>
    </source>
</evidence>
<keyword evidence="3" id="KW-0539">Nucleus</keyword>
<dbReference type="AlphaFoldDB" id="A0A453RAP0"/>
<evidence type="ECO:0000256" key="3">
    <source>
        <dbReference type="ARBA" id="ARBA00023242"/>
    </source>
</evidence>
<dbReference type="CDD" id="cd00167">
    <property type="entry name" value="SANT"/>
    <property type="match status" value="1"/>
</dbReference>
<evidence type="ECO:0000313" key="6">
    <source>
        <dbReference type="EnsemblPlants" id="AET7Gv20519300.2"/>
    </source>
</evidence>
<keyword evidence="7" id="KW-1185">Reference proteome</keyword>
<dbReference type="Gramene" id="AET7Gv20519300.2">
    <property type="protein sequence ID" value="AET7Gv20519300.2"/>
    <property type="gene ID" value="AET7Gv20519300"/>
</dbReference>
<protein>
    <recommendedName>
        <fullName evidence="5">Myb-like domain-containing protein</fullName>
    </recommendedName>
</protein>
<feature type="compositionally biased region" description="Basic and acidic residues" evidence="4">
    <location>
        <begin position="185"/>
        <end position="211"/>
    </location>
</feature>
<name>A0A453RAP0_AEGTS</name>
<evidence type="ECO:0000256" key="4">
    <source>
        <dbReference type="SAM" id="MobiDB-lite"/>
    </source>
</evidence>
<dbReference type="STRING" id="200361.A0A453RAP0"/>
<comment type="subcellular location">
    <subcellularLocation>
        <location evidence="1">Nucleus</location>
    </subcellularLocation>
</comment>
<dbReference type="InterPro" id="IPR015495">
    <property type="entry name" value="Myb_TF_plants"/>
</dbReference>
<sequence>SSAYKWSSAAPILLGTETGRPSSHPHTVAANSGSRNSRVRRAGRSGHRSVGKQMGRQPCCDKVGLKKGPWTAEEDQKLVGFLLTHGHYCWRVVPKLAGEPTAPTCACHAWNLSVLCSRSGLTFSHGMDMLHCVRRAAEVREELQAEVDQLPEARPQAGAPLRRGAAACHRPARAARQQVVQDRGAAAREDGQRDQEPLEHPHQEEAPQDGHRPRHPPPAGPRGPSSGATADAAAADHHRVAAAGRRRALPASGGRGREGGPADPAAGDQGAAAHRKQQLLCFPCLGHLAGLLLLVRGVRSGGGGVAGAHVPPRHGRHHGRRLRLGRRLRRPLRPRRRPVRPLLPGPRRLRPRSMAVTPSILPAMHIDRS</sequence>
<dbReference type="InterPro" id="IPR001005">
    <property type="entry name" value="SANT/Myb"/>
</dbReference>
<feature type="domain" description="Myb-like" evidence="5">
    <location>
        <begin position="62"/>
        <end position="105"/>
    </location>
</feature>
<feature type="compositionally biased region" description="Basic residues" evidence="4">
    <location>
        <begin position="37"/>
        <end position="50"/>
    </location>
</feature>
<dbReference type="InterPro" id="IPR009057">
    <property type="entry name" value="Homeodomain-like_sf"/>
</dbReference>
<reference evidence="7" key="2">
    <citation type="journal article" date="2017" name="Nat. Plants">
        <title>The Aegilops tauschii genome reveals multiple impacts of transposons.</title>
        <authorList>
            <person name="Zhao G."/>
            <person name="Zou C."/>
            <person name="Li K."/>
            <person name="Wang K."/>
            <person name="Li T."/>
            <person name="Gao L."/>
            <person name="Zhang X."/>
            <person name="Wang H."/>
            <person name="Yang Z."/>
            <person name="Liu X."/>
            <person name="Jiang W."/>
            <person name="Mao L."/>
            <person name="Kong X."/>
            <person name="Jiao Y."/>
            <person name="Jia J."/>
        </authorList>
    </citation>
    <scope>NUCLEOTIDE SEQUENCE [LARGE SCALE GENOMIC DNA]</scope>
    <source>
        <strain evidence="7">cv. AL8/78</strain>
    </source>
</reference>
<feature type="compositionally biased region" description="Polar residues" evidence="4">
    <location>
        <begin position="19"/>
        <end position="36"/>
    </location>
</feature>
<dbReference type="GO" id="GO:0005634">
    <property type="term" value="C:nucleus"/>
    <property type="evidence" value="ECO:0007669"/>
    <property type="project" value="UniProtKB-SubCell"/>
</dbReference>
<dbReference type="PROSITE" id="PS50090">
    <property type="entry name" value="MYB_LIKE"/>
    <property type="match status" value="1"/>
</dbReference>
<evidence type="ECO:0000259" key="5">
    <source>
        <dbReference type="PROSITE" id="PS50090"/>
    </source>
</evidence>
<evidence type="ECO:0000313" key="7">
    <source>
        <dbReference type="Proteomes" id="UP000015105"/>
    </source>
</evidence>
<reference evidence="6" key="4">
    <citation type="submission" date="2019-03" db="UniProtKB">
        <authorList>
            <consortium name="EnsemblPlants"/>
        </authorList>
    </citation>
    <scope>IDENTIFICATION</scope>
</reference>
<organism evidence="6 7">
    <name type="scientific">Aegilops tauschii subsp. strangulata</name>
    <name type="common">Goatgrass</name>
    <dbReference type="NCBI Taxonomy" id="200361"/>
    <lineage>
        <taxon>Eukaryota</taxon>
        <taxon>Viridiplantae</taxon>
        <taxon>Streptophyta</taxon>
        <taxon>Embryophyta</taxon>
        <taxon>Tracheophyta</taxon>
        <taxon>Spermatophyta</taxon>
        <taxon>Magnoliopsida</taxon>
        <taxon>Liliopsida</taxon>
        <taxon>Poales</taxon>
        <taxon>Poaceae</taxon>
        <taxon>BOP clade</taxon>
        <taxon>Pooideae</taxon>
        <taxon>Triticodae</taxon>
        <taxon>Triticeae</taxon>
        <taxon>Triticinae</taxon>
        <taxon>Aegilops</taxon>
    </lineage>
</organism>
<reference evidence="7" key="1">
    <citation type="journal article" date="2014" name="Science">
        <title>Ancient hybridizations among the ancestral genomes of bread wheat.</title>
        <authorList>
            <consortium name="International Wheat Genome Sequencing Consortium,"/>
            <person name="Marcussen T."/>
            <person name="Sandve S.R."/>
            <person name="Heier L."/>
            <person name="Spannagl M."/>
            <person name="Pfeifer M."/>
            <person name="Jakobsen K.S."/>
            <person name="Wulff B.B."/>
            <person name="Steuernagel B."/>
            <person name="Mayer K.F."/>
            <person name="Olsen O.A."/>
        </authorList>
    </citation>
    <scope>NUCLEOTIDE SEQUENCE [LARGE SCALE GENOMIC DNA]</scope>
    <source>
        <strain evidence="7">cv. AL8/78</strain>
    </source>
</reference>
<feature type="region of interest" description="Disordered" evidence="4">
    <location>
        <begin position="15"/>
        <end position="58"/>
    </location>
</feature>
<dbReference type="EnsemblPlants" id="AET7Gv20519300.2">
    <property type="protein sequence ID" value="AET7Gv20519300.2"/>
    <property type="gene ID" value="AET7Gv20519300"/>
</dbReference>
<proteinExistence type="predicted"/>
<accession>A0A453RAP0</accession>
<reference evidence="6" key="5">
    <citation type="journal article" date="2021" name="G3 (Bethesda)">
        <title>Aegilops tauschii genome assembly Aet v5.0 features greater sequence contiguity and improved annotation.</title>
        <authorList>
            <person name="Wang L."/>
            <person name="Zhu T."/>
            <person name="Rodriguez J.C."/>
            <person name="Deal K.R."/>
            <person name="Dubcovsky J."/>
            <person name="McGuire P.E."/>
            <person name="Lux T."/>
            <person name="Spannagl M."/>
            <person name="Mayer K.F.X."/>
            <person name="Baldrich P."/>
            <person name="Meyers B.C."/>
            <person name="Huo N."/>
            <person name="Gu Y.Q."/>
            <person name="Zhou H."/>
            <person name="Devos K.M."/>
            <person name="Bennetzen J.L."/>
            <person name="Unver T."/>
            <person name="Budak H."/>
            <person name="Gulick P.J."/>
            <person name="Galiba G."/>
            <person name="Kalapos B."/>
            <person name="Nelson D.R."/>
            <person name="Li P."/>
            <person name="You F.M."/>
            <person name="Luo M.C."/>
            <person name="Dvorak J."/>
        </authorList>
    </citation>
    <scope>NUCLEOTIDE SEQUENCE [LARGE SCALE GENOMIC DNA]</scope>
    <source>
        <strain evidence="6">cv. AL8/78</strain>
    </source>
</reference>
<dbReference type="Proteomes" id="UP000015105">
    <property type="component" value="Chromosome 7D"/>
</dbReference>
<feature type="compositionally biased region" description="Low complexity" evidence="4">
    <location>
        <begin position="222"/>
        <end position="233"/>
    </location>
</feature>